<dbReference type="Pfam" id="PF11258">
    <property type="entry name" value="DUF3048"/>
    <property type="match status" value="1"/>
</dbReference>
<dbReference type="PROSITE" id="PS51257">
    <property type="entry name" value="PROKAR_LIPOPROTEIN"/>
    <property type="match status" value="1"/>
</dbReference>
<evidence type="ECO:0000259" key="1">
    <source>
        <dbReference type="Pfam" id="PF11258"/>
    </source>
</evidence>
<keyword evidence="4" id="KW-1185">Reference proteome</keyword>
<proteinExistence type="predicted"/>
<dbReference type="SUPFAM" id="SSF159774">
    <property type="entry name" value="YerB-like"/>
    <property type="match status" value="1"/>
</dbReference>
<evidence type="ECO:0000313" key="3">
    <source>
        <dbReference type="EMBL" id="MDQ0167233.1"/>
    </source>
</evidence>
<dbReference type="Pfam" id="PF17479">
    <property type="entry name" value="DUF3048_C"/>
    <property type="match status" value="1"/>
</dbReference>
<sequence>MDNQLERVDKLKRWWFLGLTMLLLFFVVACSNNEPVDIEAPDEANEEEIEEVEEDVEAPFTASLTGLGVQQEITDRIIAVMINNQGSARPQSGLDQADMIYEILAEGEITRLVAFFQSQSPDVIGPVRSLRPYLIDLATGFDAVFAHAGGSPEALSRVQTEGLASLDEIYNAGNSFYRVDFRRAPHNLYTSLERLRAGAEGRGFRQEGEIPTLLFKDTEEEMTGTEATNIRIDYHSLYHVAYEYDESTQLYTRTVRDEPHIDMETNEVLTTTNLLVIETHHRVLDDVGRRAIDVMSEGKGYLFQRGKMQEVDWKRIDGVIRPLINGREVGLYPGVTWVNVIPDSPGLTERVQIGNGIEQEDSDSND</sequence>
<accession>A0ABT9W1V0</accession>
<name>A0ABT9W1V0_9BACI</name>
<evidence type="ECO:0000259" key="2">
    <source>
        <dbReference type="Pfam" id="PF17479"/>
    </source>
</evidence>
<dbReference type="Gene3D" id="3.50.90.10">
    <property type="entry name" value="YerB-like"/>
    <property type="match status" value="1"/>
</dbReference>
<protein>
    <recommendedName>
        <fullName evidence="5">DUF3048 domain-containing protein</fullName>
    </recommendedName>
</protein>
<feature type="domain" description="DUF3048" evidence="1">
    <location>
        <begin position="64"/>
        <end position="204"/>
    </location>
</feature>
<dbReference type="InterPro" id="IPR035328">
    <property type="entry name" value="DUF3048_C"/>
</dbReference>
<gene>
    <name evidence="3" type="ORF">J2S11_003158</name>
</gene>
<dbReference type="EMBL" id="JAUSTY010000014">
    <property type="protein sequence ID" value="MDQ0167233.1"/>
    <property type="molecule type" value="Genomic_DNA"/>
</dbReference>
<evidence type="ECO:0000313" key="4">
    <source>
        <dbReference type="Proteomes" id="UP001235840"/>
    </source>
</evidence>
<dbReference type="InterPro" id="IPR023158">
    <property type="entry name" value="YerB-like_sf"/>
</dbReference>
<evidence type="ECO:0008006" key="5">
    <source>
        <dbReference type="Google" id="ProtNLM"/>
    </source>
</evidence>
<organism evidence="3 4">
    <name type="scientific">Caldalkalibacillus horti</name>
    <dbReference type="NCBI Taxonomy" id="77523"/>
    <lineage>
        <taxon>Bacteria</taxon>
        <taxon>Bacillati</taxon>
        <taxon>Bacillota</taxon>
        <taxon>Bacilli</taxon>
        <taxon>Bacillales</taxon>
        <taxon>Bacillaceae</taxon>
        <taxon>Caldalkalibacillus</taxon>
    </lineage>
</organism>
<reference evidence="3 4" key="1">
    <citation type="submission" date="2023-07" db="EMBL/GenBank/DDBJ databases">
        <title>Genomic Encyclopedia of Type Strains, Phase IV (KMG-IV): sequencing the most valuable type-strain genomes for metagenomic binning, comparative biology and taxonomic classification.</title>
        <authorList>
            <person name="Goeker M."/>
        </authorList>
    </citation>
    <scope>NUCLEOTIDE SEQUENCE [LARGE SCALE GENOMIC DNA]</scope>
    <source>
        <strain evidence="3 4">DSM 12751</strain>
    </source>
</reference>
<dbReference type="RefSeq" id="WP_343834588.1">
    <property type="nucleotide sequence ID" value="NZ_BAAADK010000014.1"/>
</dbReference>
<dbReference type="Proteomes" id="UP001235840">
    <property type="component" value="Unassembled WGS sequence"/>
</dbReference>
<comment type="caution">
    <text evidence="3">The sequence shown here is derived from an EMBL/GenBank/DDBJ whole genome shotgun (WGS) entry which is preliminary data.</text>
</comment>
<dbReference type="InterPro" id="IPR021416">
    <property type="entry name" value="DUF3048_N"/>
</dbReference>
<feature type="domain" description="DUF3048" evidence="2">
    <location>
        <begin position="231"/>
        <end position="338"/>
    </location>
</feature>